<evidence type="ECO:0000256" key="1">
    <source>
        <dbReference type="ARBA" id="ARBA00006594"/>
    </source>
</evidence>
<protein>
    <recommendedName>
        <fullName evidence="3">site-specific DNA-methyltransferase (adenine-specific)</fullName>
        <ecNumber evidence="3">2.1.1.72</ecNumber>
    </recommendedName>
</protein>
<dbReference type="GO" id="GO:0009007">
    <property type="term" value="F:site-specific DNA-methyltransferase (adenine-specific) activity"/>
    <property type="evidence" value="ECO:0007669"/>
    <property type="project" value="UniProtKB-EC"/>
</dbReference>
<dbReference type="AlphaFoldDB" id="A0A1F6NIJ8"/>
<comment type="similarity">
    <text evidence="1">Belongs to the N(4)/N(6)-methyltransferase family.</text>
</comment>
<dbReference type="Pfam" id="PF01420">
    <property type="entry name" value="Methylase_S"/>
    <property type="match status" value="1"/>
</dbReference>
<organism evidence="12 13">
    <name type="scientific">Candidatus Magasanikbacteria bacterium RIFOXYA2_FULL_44_8</name>
    <dbReference type="NCBI Taxonomy" id="1798696"/>
    <lineage>
        <taxon>Bacteria</taxon>
        <taxon>Candidatus Magasanikiibacteriota</taxon>
    </lineage>
</organism>
<evidence type="ECO:0000256" key="9">
    <source>
        <dbReference type="ARBA" id="ARBA00047942"/>
    </source>
</evidence>
<dbReference type="Proteomes" id="UP000177803">
    <property type="component" value="Unassembled WGS sequence"/>
</dbReference>
<evidence type="ECO:0000256" key="4">
    <source>
        <dbReference type="ARBA" id="ARBA00022603"/>
    </source>
</evidence>
<dbReference type="InterPro" id="IPR044946">
    <property type="entry name" value="Restrct_endonuc_typeI_TRD_sf"/>
</dbReference>
<evidence type="ECO:0000256" key="8">
    <source>
        <dbReference type="ARBA" id="ARBA00023125"/>
    </source>
</evidence>
<keyword evidence="5" id="KW-0808">Transferase</keyword>
<dbReference type="PANTHER" id="PTHR42933:SF4">
    <property type="entry name" value="TYPE I RESTRICTION ENZYME ECOKI METHYLASE SUBUNIT"/>
    <property type="match status" value="1"/>
</dbReference>
<feature type="domain" description="DNA methylase adenine-specific" evidence="11">
    <location>
        <begin position="256"/>
        <end position="561"/>
    </location>
</feature>
<dbReference type="PRINTS" id="PR00507">
    <property type="entry name" value="N12N6MTFRASE"/>
</dbReference>
<dbReference type="EC" id="2.1.1.72" evidence="3"/>
<dbReference type="InterPro" id="IPR000055">
    <property type="entry name" value="Restrct_endonuc_typeI_TRD"/>
</dbReference>
<evidence type="ECO:0000313" key="13">
    <source>
        <dbReference type="Proteomes" id="UP000177803"/>
    </source>
</evidence>
<evidence type="ECO:0000256" key="2">
    <source>
        <dbReference type="ARBA" id="ARBA00010923"/>
    </source>
</evidence>
<dbReference type="PANTHER" id="PTHR42933">
    <property type="entry name" value="SLR6095 PROTEIN"/>
    <property type="match status" value="1"/>
</dbReference>
<keyword evidence="8" id="KW-0238">DNA-binding</keyword>
<dbReference type="Gene3D" id="3.40.50.150">
    <property type="entry name" value="Vaccinia Virus protein VP39"/>
    <property type="match status" value="1"/>
</dbReference>
<dbReference type="GO" id="GO:0032259">
    <property type="term" value="P:methylation"/>
    <property type="evidence" value="ECO:0007669"/>
    <property type="project" value="UniProtKB-KW"/>
</dbReference>
<comment type="catalytic activity">
    <reaction evidence="9">
        <text>a 2'-deoxyadenosine in DNA + S-adenosyl-L-methionine = an N(6)-methyl-2'-deoxyadenosine in DNA + S-adenosyl-L-homocysteine + H(+)</text>
        <dbReference type="Rhea" id="RHEA:15197"/>
        <dbReference type="Rhea" id="RHEA-COMP:12418"/>
        <dbReference type="Rhea" id="RHEA-COMP:12419"/>
        <dbReference type="ChEBI" id="CHEBI:15378"/>
        <dbReference type="ChEBI" id="CHEBI:57856"/>
        <dbReference type="ChEBI" id="CHEBI:59789"/>
        <dbReference type="ChEBI" id="CHEBI:90615"/>
        <dbReference type="ChEBI" id="CHEBI:90616"/>
        <dbReference type="EC" id="2.1.1.72"/>
    </reaction>
</comment>
<evidence type="ECO:0000259" key="10">
    <source>
        <dbReference type="Pfam" id="PF01420"/>
    </source>
</evidence>
<evidence type="ECO:0000256" key="5">
    <source>
        <dbReference type="ARBA" id="ARBA00022679"/>
    </source>
</evidence>
<dbReference type="Gene3D" id="1.20.1260.30">
    <property type="match status" value="1"/>
</dbReference>
<comment type="similarity">
    <text evidence="2">Belongs to the type-I restriction system S methylase family.</text>
</comment>
<evidence type="ECO:0000256" key="6">
    <source>
        <dbReference type="ARBA" id="ARBA00022691"/>
    </source>
</evidence>
<keyword evidence="6" id="KW-0949">S-adenosyl-L-methionine</keyword>
<name>A0A1F6NIJ8_9BACT</name>
<dbReference type="GO" id="GO:0009307">
    <property type="term" value="P:DNA restriction-modification system"/>
    <property type="evidence" value="ECO:0007669"/>
    <property type="project" value="UniProtKB-KW"/>
</dbReference>
<comment type="caution">
    <text evidence="12">The sequence shown here is derived from an EMBL/GenBank/DDBJ whole genome shotgun (WGS) entry which is preliminary data.</text>
</comment>
<evidence type="ECO:0000259" key="11">
    <source>
        <dbReference type="Pfam" id="PF02384"/>
    </source>
</evidence>
<dbReference type="SUPFAM" id="SSF116734">
    <property type="entry name" value="DNA methylase specificity domain"/>
    <property type="match status" value="1"/>
</dbReference>
<dbReference type="SUPFAM" id="SSF53335">
    <property type="entry name" value="S-adenosyl-L-methionine-dependent methyltransferases"/>
    <property type="match status" value="1"/>
</dbReference>
<dbReference type="InterPro" id="IPR038333">
    <property type="entry name" value="T1MK-like_N_sf"/>
</dbReference>
<sequence length="730" mass="83695">MEADTRYIIDNNLKNKGWILDPSDPNCNVHLESPRDEQLKRKLKGKHPDYILYESGTKKPICIIEAKKGGVDLQKALEQGEEYARELNASLIFAMNGAYCETRFLHNKKPLVLNGEEVKELLKEKEMVAFLKENSNEVYTLPKNVVVSRHELIKVFKDLNNTLRAEGLRAGIERLSEFANILFLKLLSENGKQNYWDSIKNQKHSDILGFINGYVIDQIKEEYGGDVFTKLVIENPNTIREIIDRLDPLVLSTIDTDIKGDAFEYFLQKTTSTDNDLGEYFTPRHIVKTMVQLVNPIFKEKIYDPFCGTGGFLTEAFKYIKENTIIENVKDERLLKEHTIFGGELTTTARIAKMNMILQGDGHSGVQKINSLAHPRDREFDIVISNIPFSQKHPPTDLYYNGIAKNSGDAVCVLHCLRALKDGGRMALVVPEGFLVKNSLKDVRKFLLENAKLQAVISLPKGVFLPYTLVKTDILYFTDIRTGKLQKHFFYFDVKNDGYSLDNNRKKIVGKSDLQTVNSINFKKDEERDVLSVGFSLIDIERVKQENYNFVGSLYLKKKEQIKDGFVLLKDVCDVSTGKKDVNEGNPEGKYPFFTCARDHTYSDSYSFDTEAILIAGNGQVGDTKYYKGKFEAYQRTYILSDFSDKVLPEYLFFILKNKLQDYLLDKTLGTTMPYIRMGFLSDFPIPLLSVEKQKEIVEELTHKEKEIEVNEKRVEVVLKEIKQKLNSLF</sequence>
<dbReference type="CDD" id="cd02440">
    <property type="entry name" value="AdoMet_MTases"/>
    <property type="match status" value="1"/>
</dbReference>
<dbReference type="InterPro" id="IPR003356">
    <property type="entry name" value="DNA_methylase_A-5"/>
</dbReference>
<keyword evidence="7" id="KW-0680">Restriction system</keyword>
<reference evidence="12 13" key="1">
    <citation type="journal article" date="2016" name="Nat. Commun.">
        <title>Thousands of microbial genomes shed light on interconnected biogeochemical processes in an aquifer system.</title>
        <authorList>
            <person name="Anantharaman K."/>
            <person name="Brown C.T."/>
            <person name="Hug L.A."/>
            <person name="Sharon I."/>
            <person name="Castelle C.J."/>
            <person name="Probst A.J."/>
            <person name="Thomas B.C."/>
            <person name="Singh A."/>
            <person name="Wilkins M.J."/>
            <person name="Karaoz U."/>
            <person name="Brodie E.L."/>
            <person name="Williams K.H."/>
            <person name="Hubbard S.S."/>
            <person name="Banfield J.F."/>
        </authorList>
    </citation>
    <scope>NUCLEOTIDE SEQUENCE [LARGE SCALE GENOMIC DNA]</scope>
</reference>
<gene>
    <name evidence="12" type="ORF">A2261_03325</name>
</gene>
<evidence type="ECO:0000313" key="12">
    <source>
        <dbReference type="EMBL" id="OGH83668.1"/>
    </source>
</evidence>
<dbReference type="GO" id="GO:0008170">
    <property type="term" value="F:N-methyltransferase activity"/>
    <property type="evidence" value="ECO:0007669"/>
    <property type="project" value="InterPro"/>
</dbReference>
<proteinExistence type="inferred from homology"/>
<evidence type="ECO:0000256" key="7">
    <source>
        <dbReference type="ARBA" id="ARBA00022747"/>
    </source>
</evidence>
<dbReference type="Gene3D" id="3.90.1570.30">
    <property type="match status" value="1"/>
</dbReference>
<keyword evidence="4" id="KW-0489">Methyltransferase</keyword>
<dbReference type="EMBL" id="MFQR01000072">
    <property type="protein sequence ID" value="OGH83668.1"/>
    <property type="molecule type" value="Genomic_DNA"/>
</dbReference>
<accession>A0A1F6NIJ8</accession>
<dbReference type="Gene3D" id="3.90.220.20">
    <property type="entry name" value="DNA methylase specificity domains"/>
    <property type="match status" value="1"/>
</dbReference>
<dbReference type="Pfam" id="PF02384">
    <property type="entry name" value="N6_Mtase"/>
    <property type="match status" value="1"/>
</dbReference>
<dbReference type="InterPro" id="IPR029063">
    <property type="entry name" value="SAM-dependent_MTases_sf"/>
</dbReference>
<dbReference type="InterPro" id="IPR051537">
    <property type="entry name" value="DNA_Adenine_Mtase"/>
</dbReference>
<dbReference type="GO" id="GO:0003677">
    <property type="term" value="F:DNA binding"/>
    <property type="evidence" value="ECO:0007669"/>
    <property type="project" value="UniProtKB-KW"/>
</dbReference>
<evidence type="ECO:0000256" key="3">
    <source>
        <dbReference type="ARBA" id="ARBA00011900"/>
    </source>
</evidence>
<feature type="domain" description="Type I restriction modification DNA specificity" evidence="10">
    <location>
        <begin position="568"/>
        <end position="715"/>
    </location>
</feature>